<evidence type="ECO:0008006" key="3">
    <source>
        <dbReference type="Google" id="ProtNLM"/>
    </source>
</evidence>
<reference evidence="1 2" key="1">
    <citation type="submission" date="2019-06" db="EMBL/GenBank/DDBJ databases">
        <title>Genomic Encyclopedia of Type Strains, Phase IV (KMG-V): Genome sequencing to study the core and pangenomes of soil and plant-associated prokaryotes.</title>
        <authorList>
            <person name="Whitman W."/>
        </authorList>
    </citation>
    <scope>NUCLEOTIDE SEQUENCE [LARGE SCALE GENOMIC DNA]</scope>
    <source>
        <strain evidence="1 2">BR 11650</strain>
    </source>
</reference>
<organism evidence="1 2">
    <name type="scientific">Azospirillum brasilense</name>
    <dbReference type="NCBI Taxonomy" id="192"/>
    <lineage>
        <taxon>Bacteria</taxon>
        <taxon>Pseudomonadati</taxon>
        <taxon>Pseudomonadota</taxon>
        <taxon>Alphaproteobacteria</taxon>
        <taxon>Rhodospirillales</taxon>
        <taxon>Azospirillaceae</taxon>
        <taxon>Azospirillum</taxon>
    </lineage>
</organism>
<dbReference type="Proteomes" id="UP000318529">
    <property type="component" value="Unassembled WGS sequence"/>
</dbReference>
<name>A0A560C8J1_AZOBR</name>
<proteinExistence type="predicted"/>
<dbReference type="AlphaFoldDB" id="A0A560C8J1"/>
<dbReference type="RefSeq" id="WP_145686256.1">
    <property type="nucleotide sequence ID" value="NZ_VITH01000008.1"/>
</dbReference>
<sequence>MNSPSLPPPRLAVFVSGLDDSPAGRAAVGVANAFQRWGYGLDVIAPMGGGPLRAALHPGIGQIDLAKRHTGTSALALSRIVAERRPAGLVGVGSDAGLVALAAARLARQGTPTAVLETALPPGGALLRVLRGWLHPRAAIVVSDAVTNPETDPEAAARLVLTAFGFPEGGR</sequence>
<comment type="caution">
    <text evidence="1">The sequence shown here is derived from an EMBL/GenBank/DDBJ whole genome shotgun (WGS) entry which is preliminary data.</text>
</comment>
<dbReference type="EMBL" id="VITH01000008">
    <property type="protein sequence ID" value="TWA81187.1"/>
    <property type="molecule type" value="Genomic_DNA"/>
</dbReference>
<protein>
    <recommendedName>
        <fullName evidence="3">Phosphate acyltransferase</fullName>
    </recommendedName>
</protein>
<evidence type="ECO:0000313" key="1">
    <source>
        <dbReference type="EMBL" id="TWA81187.1"/>
    </source>
</evidence>
<accession>A0A560C8J1</accession>
<gene>
    <name evidence="1" type="ORF">FBZ83_10876</name>
</gene>
<evidence type="ECO:0000313" key="2">
    <source>
        <dbReference type="Proteomes" id="UP000318529"/>
    </source>
</evidence>